<feature type="coiled-coil region" evidence="1">
    <location>
        <begin position="732"/>
        <end position="759"/>
    </location>
</feature>
<accession>A0A397T6Q5</accession>
<evidence type="ECO:0000256" key="1">
    <source>
        <dbReference type="SAM" id="Coils"/>
    </source>
</evidence>
<keyword evidence="1" id="KW-0175">Coiled coil</keyword>
<sequence>MKLNSNNIKFSGLFTIIIISVLILVVTTNAYYQTTYNKSYGDDLISPGSVYFTLPDGSRLLRFFRPLNNNLCNEPNLHLKLLLTNGTLSPLNVQNLTIPTFNFCRQKNDVSSPDYIEVTNLGRNNILYILYYNISDTDHYLPFGRFIVEVDLSGNILGENWLGYVDYRNGNIIGNIIGRLGKFKFIFDSSDTFYYMRLADINKPDFIEWQKFRIAPISGRLQREENGTVSREDLSLQYDNPIYTFQTIDSGLGFIYSKNYSLTSAELQSSTNTELQPSLYVYVNYYKPEFNNFTDPFIIYQTSTPNVSMKFAMCSSDNLGIGYQCVLQLKRDLLNNDVYNLVLVVSFLSSGSVINISQLPVNYGTADVVIKNSLPFGGYLLMHKNTNQDYSCSIGGDIFDPNNIFSSTWDVPPTFTIPSPCVIIYNFIEKKFEIISNITPTDFTIISTYMPRFNVDARAFDLISAKINMIDPPNTFNITTGTNTLKINYEVPVLLSIRNITIFLVSGTNVIIRQTTSGQAAEFCSIDNNNTISLKVLSSTFNEPNSEYHVSIDPNFVKHKYTDEPLERLNHESWILYTGPKEDPYADSFSGSIRLTPEGTTIFNQNQKEFVDQLLQEIAIILPVDRERLIIKDHYQVDTSTPSGQLIIPLHIESTRNLSKRNANNLYSDLNTMILNKEFTEISKRPHTSLLDQTYGYKLNFDVKDIITDNKESVIAVIFTVLFIILMYIWAKRKCETKNKEKENDIKSFNSEESEEEDDKTSNSIIFKVGLSITAFILNLLFIYKNGRDIETLFVPSIVILAVVSFFNLLSAFSLIINENFNSIAFNNWFKSNSIIAAIFTLLSTTNIEVLSILTSNFAGLEKFSAEFTTKTKSLIVLFSVANFVVKDIPQFIIQVYYKTQVISYNIIPFLSLVSSTSIIILSLITKLYESILKYQEQKNSNNYGNDYVMRHKEDNDSDNGKEKDNRFTIDD</sequence>
<feature type="transmembrane region" description="Helical" evidence="3">
    <location>
        <begin position="903"/>
        <end position="925"/>
    </location>
</feature>
<protein>
    <submittedName>
        <fullName evidence="4">Uncharacterized protein</fullName>
    </submittedName>
</protein>
<organism evidence="4 5">
    <name type="scientific">Glomus cerebriforme</name>
    <dbReference type="NCBI Taxonomy" id="658196"/>
    <lineage>
        <taxon>Eukaryota</taxon>
        <taxon>Fungi</taxon>
        <taxon>Fungi incertae sedis</taxon>
        <taxon>Mucoromycota</taxon>
        <taxon>Glomeromycotina</taxon>
        <taxon>Glomeromycetes</taxon>
        <taxon>Glomerales</taxon>
        <taxon>Glomeraceae</taxon>
        <taxon>Glomus</taxon>
    </lineage>
</organism>
<dbReference type="OrthoDB" id="2328675at2759"/>
<gene>
    <name evidence="4" type="ORF">C1645_873712</name>
</gene>
<feature type="region of interest" description="Disordered" evidence="2">
    <location>
        <begin position="945"/>
        <end position="972"/>
    </location>
</feature>
<comment type="caution">
    <text evidence="4">The sequence shown here is derived from an EMBL/GenBank/DDBJ whole genome shotgun (WGS) entry which is preliminary data.</text>
</comment>
<dbReference type="EMBL" id="QKYT01000092">
    <property type="protein sequence ID" value="RIA93990.1"/>
    <property type="molecule type" value="Genomic_DNA"/>
</dbReference>
<keyword evidence="3" id="KW-0812">Transmembrane</keyword>
<feature type="transmembrane region" description="Helical" evidence="3">
    <location>
        <begin position="875"/>
        <end position="897"/>
    </location>
</feature>
<feature type="compositionally biased region" description="Basic and acidic residues" evidence="2">
    <location>
        <begin position="949"/>
        <end position="972"/>
    </location>
</feature>
<keyword evidence="5" id="KW-1185">Reference proteome</keyword>
<name>A0A397T6Q5_9GLOM</name>
<keyword evidence="3" id="KW-1133">Transmembrane helix</keyword>
<feature type="transmembrane region" description="Helical" evidence="3">
    <location>
        <begin position="714"/>
        <end position="731"/>
    </location>
</feature>
<feature type="transmembrane region" description="Helical" evidence="3">
    <location>
        <begin position="835"/>
        <end position="854"/>
    </location>
</feature>
<evidence type="ECO:0000313" key="4">
    <source>
        <dbReference type="EMBL" id="RIA93990.1"/>
    </source>
</evidence>
<feature type="transmembrane region" description="Helical" evidence="3">
    <location>
        <begin position="793"/>
        <end position="815"/>
    </location>
</feature>
<dbReference type="Proteomes" id="UP000265703">
    <property type="component" value="Unassembled WGS sequence"/>
</dbReference>
<dbReference type="STRING" id="658196.A0A397T6Q5"/>
<keyword evidence="3" id="KW-0472">Membrane</keyword>
<dbReference type="AlphaFoldDB" id="A0A397T6Q5"/>
<evidence type="ECO:0000313" key="5">
    <source>
        <dbReference type="Proteomes" id="UP000265703"/>
    </source>
</evidence>
<feature type="transmembrane region" description="Helical" evidence="3">
    <location>
        <begin position="765"/>
        <end position="784"/>
    </location>
</feature>
<reference evidence="4 5" key="1">
    <citation type="submission" date="2018-06" db="EMBL/GenBank/DDBJ databases">
        <title>Comparative genomics reveals the genomic features of Rhizophagus irregularis, R. cerebriforme, R. diaphanum and Gigaspora rosea, and their symbiotic lifestyle signature.</title>
        <authorList>
            <person name="Morin E."/>
            <person name="San Clemente H."/>
            <person name="Chen E.C.H."/>
            <person name="De La Providencia I."/>
            <person name="Hainaut M."/>
            <person name="Kuo A."/>
            <person name="Kohler A."/>
            <person name="Murat C."/>
            <person name="Tang N."/>
            <person name="Roy S."/>
            <person name="Loubradou J."/>
            <person name="Henrissat B."/>
            <person name="Grigoriev I.V."/>
            <person name="Corradi N."/>
            <person name="Roux C."/>
            <person name="Martin F.M."/>
        </authorList>
    </citation>
    <scope>NUCLEOTIDE SEQUENCE [LARGE SCALE GENOMIC DNA]</scope>
    <source>
        <strain evidence="4 5">DAOM 227022</strain>
    </source>
</reference>
<evidence type="ECO:0000256" key="3">
    <source>
        <dbReference type="SAM" id="Phobius"/>
    </source>
</evidence>
<evidence type="ECO:0000256" key="2">
    <source>
        <dbReference type="SAM" id="MobiDB-lite"/>
    </source>
</evidence>
<feature type="transmembrane region" description="Helical" evidence="3">
    <location>
        <begin position="12"/>
        <end position="32"/>
    </location>
</feature>
<proteinExistence type="predicted"/>